<keyword evidence="1" id="KW-0472">Membrane</keyword>
<keyword evidence="1" id="KW-0812">Transmembrane</keyword>
<feature type="transmembrane region" description="Helical" evidence="1">
    <location>
        <begin position="89"/>
        <end position="118"/>
    </location>
</feature>
<dbReference type="InterPro" id="IPR009936">
    <property type="entry name" value="DUF1468"/>
</dbReference>
<name>A0ABV2CSN0_9RHOO</name>
<evidence type="ECO:0000313" key="3">
    <source>
        <dbReference type="EMBL" id="MET1490878.1"/>
    </source>
</evidence>
<keyword evidence="4" id="KW-1185">Reference proteome</keyword>
<organism evidence="3 4">
    <name type="scientific">Uliginosibacterium paludis</name>
    <dbReference type="NCBI Taxonomy" id="1615952"/>
    <lineage>
        <taxon>Bacteria</taxon>
        <taxon>Pseudomonadati</taxon>
        <taxon>Pseudomonadota</taxon>
        <taxon>Betaproteobacteria</taxon>
        <taxon>Rhodocyclales</taxon>
        <taxon>Zoogloeaceae</taxon>
        <taxon>Uliginosibacterium</taxon>
    </lineage>
</organism>
<feature type="transmembrane region" description="Helical" evidence="1">
    <location>
        <begin position="6"/>
        <end position="31"/>
    </location>
</feature>
<reference evidence="3 4" key="1">
    <citation type="submission" date="2024-07" db="EMBL/GenBank/DDBJ databases">
        <title>Uliginosibacterium paludis KCTC:42655.</title>
        <authorList>
            <person name="Kim M.K."/>
        </authorList>
    </citation>
    <scope>NUCLEOTIDE SEQUENCE [LARGE SCALE GENOMIC DNA]</scope>
    <source>
        <strain evidence="3 4">KCTC 42655</strain>
    </source>
</reference>
<dbReference type="RefSeq" id="WP_345925717.1">
    <property type="nucleotide sequence ID" value="NZ_JBDIVF010000002.1"/>
</dbReference>
<gene>
    <name evidence="3" type="ORF">ABVT11_13655</name>
</gene>
<sequence length="164" mass="16740">MSAPRKAFAVAAGIAMFGAAVALLAAVAHIPKPVLDDGLGPRMLPALVAGFLLVLAMGFTQAAWQGRVPDAVNDPEEAPDPGGLARAGWLVAGLVTLFCLLAFTGVGLAGMAGFALFAKAFGSRSFPHALLIGAILTLVVWALFDQLLGVQLGGLIHVGSWRLG</sequence>
<evidence type="ECO:0000256" key="1">
    <source>
        <dbReference type="SAM" id="Phobius"/>
    </source>
</evidence>
<dbReference type="Pfam" id="PF07331">
    <property type="entry name" value="TctB"/>
    <property type="match status" value="1"/>
</dbReference>
<feature type="transmembrane region" description="Helical" evidence="1">
    <location>
        <begin position="43"/>
        <end position="64"/>
    </location>
</feature>
<keyword evidence="1" id="KW-1133">Transmembrane helix</keyword>
<protein>
    <submittedName>
        <fullName evidence="3">Tripartite tricarboxylate transporter TctB family protein</fullName>
    </submittedName>
</protein>
<dbReference type="Proteomes" id="UP001548590">
    <property type="component" value="Unassembled WGS sequence"/>
</dbReference>
<feature type="transmembrane region" description="Helical" evidence="1">
    <location>
        <begin position="125"/>
        <end position="144"/>
    </location>
</feature>
<feature type="domain" description="DUF1468" evidence="2">
    <location>
        <begin position="10"/>
        <end position="152"/>
    </location>
</feature>
<comment type="caution">
    <text evidence="3">The sequence shown here is derived from an EMBL/GenBank/DDBJ whole genome shotgun (WGS) entry which is preliminary data.</text>
</comment>
<accession>A0ABV2CSN0</accession>
<proteinExistence type="predicted"/>
<evidence type="ECO:0000259" key="2">
    <source>
        <dbReference type="Pfam" id="PF07331"/>
    </source>
</evidence>
<dbReference type="EMBL" id="JBEWLZ010000007">
    <property type="protein sequence ID" value="MET1490878.1"/>
    <property type="molecule type" value="Genomic_DNA"/>
</dbReference>
<evidence type="ECO:0000313" key="4">
    <source>
        <dbReference type="Proteomes" id="UP001548590"/>
    </source>
</evidence>